<dbReference type="Pfam" id="PF01479">
    <property type="entry name" value="S4"/>
    <property type="match status" value="1"/>
</dbReference>
<keyword evidence="8" id="KW-1185">Reference proteome</keyword>
<dbReference type="InterPro" id="IPR036986">
    <property type="entry name" value="S4_RNA-bd_sf"/>
</dbReference>
<protein>
    <recommendedName>
        <fullName evidence="4">Heat shock protein 15</fullName>
    </recommendedName>
</protein>
<dbReference type="OrthoDB" id="9797176at2"/>
<dbReference type="SMART" id="SM00363">
    <property type="entry name" value="S4"/>
    <property type="match status" value="1"/>
</dbReference>
<evidence type="ECO:0000256" key="3">
    <source>
        <dbReference type="ARBA" id="ARBA00023125"/>
    </source>
</evidence>
<gene>
    <name evidence="7" type="ORF">SAMN05443662_1620</name>
</gene>
<dbReference type="AlphaFoldDB" id="A0A1N6H9L7"/>
<dbReference type="EMBL" id="FSRE01000004">
    <property type="protein sequence ID" value="SIO16528.1"/>
    <property type="molecule type" value="Genomic_DNA"/>
</dbReference>
<feature type="region of interest" description="Disordered" evidence="5">
    <location>
        <begin position="91"/>
        <end position="114"/>
    </location>
</feature>
<dbReference type="STRING" id="364032.SAMN05443662_1620"/>
<dbReference type="InterPro" id="IPR025708">
    <property type="entry name" value="HSP15"/>
</dbReference>
<dbReference type="InterPro" id="IPR002942">
    <property type="entry name" value="S4_RNA-bd"/>
</dbReference>
<keyword evidence="7" id="KW-0346">Stress response</keyword>
<feature type="domain" description="RNA-binding S4" evidence="6">
    <location>
        <begin position="5"/>
        <end position="66"/>
    </location>
</feature>
<dbReference type="GO" id="GO:0003727">
    <property type="term" value="F:single-stranded RNA binding"/>
    <property type="evidence" value="ECO:0007669"/>
    <property type="project" value="InterPro"/>
</dbReference>
<keyword evidence="3 4" id="KW-0238">DNA-binding</keyword>
<accession>A0A1N6H9L7</accession>
<evidence type="ECO:0000256" key="5">
    <source>
        <dbReference type="SAM" id="MobiDB-lite"/>
    </source>
</evidence>
<evidence type="ECO:0000313" key="7">
    <source>
        <dbReference type="EMBL" id="SIO16528.1"/>
    </source>
</evidence>
<reference evidence="7 8" key="1">
    <citation type="submission" date="2016-11" db="EMBL/GenBank/DDBJ databases">
        <authorList>
            <person name="Jaros S."/>
            <person name="Januszkiewicz K."/>
            <person name="Wedrychowicz H."/>
        </authorList>
    </citation>
    <scope>NUCLEOTIDE SEQUENCE [LARGE SCALE GENOMIC DNA]</scope>
    <source>
        <strain evidence="7 8">DSM 17737</strain>
    </source>
</reference>
<name>A0A1N6H9L7_9GAMM</name>
<dbReference type="CDD" id="cd00165">
    <property type="entry name" value="S4"/>
    <property type="match status" value="1"/>
</dbReference>
<dbReference type="RefSeq" id="WP_074201895.1">
    <property type="nucleotide sequence ID" value="NZ_FSRE01000004.1"/>
</dbReference>
<evidence type="ECO:0000259" key="6">
    <source>
        <dbReference type="SMART" id="SM00363"/>
    </source>
</evidence>
<comment type="similarity">
    <text evidence="1 4">Belongs to the HSP15 family.</text>
</comment>
<evidence type="ECO:0000256" key="1">
    <source>
        <dbReference type="ARBA" id="ARBA00008396"/>
    </source>
</evidence>
<evidence type="ECO:0000313" key="8">
    <source>
        <dbReference type="Proteomes" id="UP000198461"/>
    </source>
</evidence>
<dbReference type="PROSITE" id="PS50889">
    <property type="entry name" value="S4"/>
    <property type="match status" value="1"/>
</dbReference>
<dbReference type="GO" id="GO:0043023">
    <property type="term" value="F:ribosomal large subunit binding"/>
    <property type="evidence" value="ECO:0007669"/>
    <property type="project" value="InterPro"/>
</dbReference>
<proteinExistence type="inferred from homology"/>
<evidence type="ECO:0000256" key="2">
    <source>
        <dbReference type="ARBA" id="ARBA00022884"/>
    </source>
</evidence>
<dbReference type="SUPFAM" id="SSF55174">
    <property type="entry name" value="Alpha-L RNA-binding motif"/>
    <property type="match status" value="1"/>
</dbReference>
<dbReference type="GO" id="GO:0034605">
    <property type="term" value="P:cellular response to heat"/>
    <property type="evidence" value="ECO:0007669"/>
    <property type="project" value="InterPro"/>
</dbReference>
<dbReference type="PIRSF" id="PIRSF016821">
    <property type="entry name" value="HSP15"/>
    <property type="match status" value="1"/>
</dbReference>
<dbReference type="Gene3D" id="3.10.290.10">
    <property type="entry name" value="RNA-binding S4 domain"/>
    <property type="match status" value="1"/>
</dbReference>
<organism evidence="7 8">
    <name type="scientific">Sulfurivirga caldicuralii</name>
    <dbReference type="NCBI Taxonomy" id="364032"/>
    <lineage>
        <taxon>Bacteria</taxon>
        <taxon>Pseudomonadati</taxon>
        <taxon>Pseudomonadota</taxon>
        <taxon>Gammaproteobacteria</taxon>
        <taxon>Thiotrichales</taxon>
        <taxon>Piscirickettsiaceae</taxon>
        <taxon>Sulfurivirga</taxon>
    </lineage>
</organism>
<evidence type="ECO:0000256" key="4">
    <source>
        <dbReference type="PIRNR" id="PIRNR016821"/>
    </source>
</evidence>
<dbReference type="GO" id="GO:0003677">
    <property type="term" value="F:DNA binding"/>
    <property type="evidence" value="ECO:0007669"/>
    <property type="project" value="UniProtKB-KW"/>
</dbReference>
<dbReference type="Proteomes" id="UP000198461">
    <property type="component" value="Unassembled WGS sequence"/>
</dbReference>
<keyword evidence="2 4" id="KW-0694">RNA-binding</keyword>
<sequence>MTDRVRLDKWLWAARFFKTRALATEAVKGGKVKLDGATPKPSRTLQPGDRLEITQAHRKVWIEVVALSDRRGPAAEAEKLYRIDKELLNQRKPSPEQALAGFREKGRGRPTKRERRQILRWTDQLTLD</sequence>